<dbReference type="Gene3D" id="3.40.50.300">
    <property type="entry name" value="P-loop containing nucleotide triphosphate hydrolases"/>
    <property type="match status" value="1"/>
</dbReference>
<comment type="subcellular location">
    <subcellularLocation>
        <location evidence="2 9">Nucleus</location>
    </subcellularLocation>
</comment>
<dbReference type="OrthoDB" id="258143at2759"/>
<feature type="domain" description="Clp1 P-loop" evidence="13">
    <location>
        <begin position="138"/>
        <end position="340"/>
    </location>
</feature>
<dbReference type="PANTHER" id="PTHR12755:SF6">
    <property type="entry name" value="POLYRIBONUCLEOTIDE 5'-HYDROXYL-KINASE CLP1"/>
    <property type="match status" value="1"/>
</dbReference>
<comment type="similarity">
    <text evidence="9">Belongs to the Clp1 family. Clp1 subfamily.</text>
</comment>
<comment type="function">
    <text evidence="1">Polynucleotide 5'-kinase involved in rRNA processing.</text>
</comment>
<name>M2N046_BAUPA</name>
<dbReference type="HAMAP" id="MF_03035">
    <property type="entry name" value="Clp1"/>
    <property type="match status" value="1"/>
</dbReference>
<comment type="function">
    <text evidence="9">Required for endonucleolytic cleavage during polyadenylation-dependent pre-mRNA 3'-end formation.</text>
</comment>
<proteinExistence type="inferred from homology"/>
<evidence type="ECO:0000256" key="1">
    <source>
        <dbReference type="ARBA" id="ARBA00003798"/>
    </source>
</evidence>
<accession>M2N046</accession>
<feature type="domain" description="Clp1 N-terminal" evidence="12">
    <location>
        <begin position="37"/>
        <end position="126"/>
    </location>
</feature>
<keyword evidence="8 9" id="KW-0539">Nucleus</keyword>
<keyword evidence="5 9" id="KW-0507">mRNA processing</keyword>
<evidence type="ECO:0000313" key="15">
    <source>
        <dbReference type="Proteomes" id="UP000011761"/>
    </source>
</evidence>
<gene>
    <name evidence="9" type="primary">CLP1</name>
    <name evidence="14" type="ORF">BAUCODRAFT_311751</name>
</gene>
<evidence type="ECO:0000256" key="6">
    <source>
        <dbReference type="ARBA" id="ARBA00022741"/>
    </source>
</evidence>
<evidence type="ECO:0000313" key="14">
    <source>
        <dbReference type="EMBL" id="EMC91950.1"/>
    </source>
</evidence>
<dbReference type="GO" id="GO:0006388">
    <property type="term" value="P:tRNA splicing, via endonucleolytic cleavage and ligation"/>
    <property type="evidence" value="ECO:0007669"/>
    <property type="project" value="TreeGrafter"/>
</dbReference>
<evidence type="ECO:0000259" key="13">
    <source>
        <dbReference type="Pfam" id="PF16575"/>
    </source>
</evidence>
<evidence type="ECO:0000256" key="2">
    <source>
        <dbReference type="ARBA" id="ARBA00004123"/>
    </source>
</evidence>
<dbReference type="PANTHER" id="PTHR12755">
    <property type="entry name" value="CLEAVAGE/POLYADENYLATION FACTOR IA SUBUNIT CLP1P"/>
    <property type="match status" value="1"/>
</dbReference>
<dbReference type="Gene3D" id="2.60.120.1030">
    <property type="entry name" value="Clp1, DNA binding domain"/>
    <property type="match status" value="1"/>
</dbReference>
<feature type="domain" description="Clp1 C-terminal" evidence="11">
    <location>
        <begin position="346"/>
        <end position="468"/>
    </location>
</feature>
<evidence type="ECO:0000256" key="7">
    <source>
        <dbReference type="ARBA" id="ARBA00022840"/>
    </source>
</evidence>
<feature type="binding site" evidence="9">
    <location>
        <begin position="141"/>
        <end position="146"/>
    </location>
    <ligand>
        <name>ATP</name>
        <dbReference type="ChEBI" id="CHEBI:30616"/>
    </ligand>
</feature>
<dbReference type="Pfam" id="PF06807">
    <property type="entry name" value="Clp1"/>
    <property type="match status" value="1"/>
</dbReference>
<dbReference type="SUPFAM" id="SSF52540">
    <property type="entry name" value="P-loop containing nucleoside triphosphate hydrolases"/>
    <property type="match status" value="1"/>
</dbReference>
<dbReference type="GO" id="GO:0051731">
    <property type="term" value="F:polynucleotide 5'-hydroxyl-kinase activity"/>
    <property type="evidence" value="ECO:0007669"/>
    <property type="project" value="InterPro"/>
</dbReference>
<evidence type="ECO:0000256" key="8">
    <source>
        <dbReference type="ARBA" id="ARBA00023242"/>
    </source>
</evidence>
<sequence length="475" mass="51735">MALPGFNLPGLGIRSTSTPQVTGTSAPDVEQPSRREELAPQSEWRFEAGFIQSYSVRLVSGHAELFGVELAQNQTHNLSGLKGAVFTWQGCELEVIGEAESEYSAQETEYATEWINLHGMLESARDGASEGPRVLVVGPDSTGKSSMVRSLAAWAVRQGRAPTVVHLDPREGLLAPPSSLTAVTIVSQMEVDGWGISPMTGPSLQPVRSPLVYHFPYATPSERPNAFKAIVTRSALTTLNKLEEDPLAKQSGIIIDTPGGLNDPKSNYDMIHHIISEFSINLVVALGSERLYNDLNRRYTSKSPEDAIAVLKLAKPGGAVERDNAYMKQLRARQVRQYFFGSKESLNPHSHSIPTNDLTIYRAKPASSDAALPSFGAEDEDDYDPAATSTSSSNTMYEKVAPSLAMTGALIAIKFCSSNSEEATIRDSAIMGYLYVADVDEARKKVRFLAPHPQRWGDRALVWGTWPEAAADLVR</sequence>
<keyword evidence="15" id="KW-1185">Reference proteome</keyword>
<dbReference type="InterPro" id="IPR045116">
    <property type="entry name" value="Clp1/Grc3"/>
</dbReference>
<dbReference type="InterPro" id="IPR038239">
    <property type="entry name" value="Clp1_N_sf"/>
</dbReference>
<comment type="subunit">
    <text evidence="9">Component of a pre-mRNA cleavage factor complex. Interacts directly with PCF11.</text>
</comment>
<dbReference type="STRING" id="717646.M2N046"/>
<dbReference type="Pfam" id="PF16575">
    <property type="entry name" value="CLP1_P"/>
    <property type="match status" value="1"/>
</dbReference>
<evidence type="ECO:0000259" key="12">
    <source>
        <dbReference type="Pfam" id="PF16573"/>
    </source>
</evidence>
<dbReference type="InterPro" id="IPR032324">
    <property type="entry name" value="Clp1_N"/>
</dbReference>
<evidence type="ECO:0000256" key="9">
    <source>
        <dbReference type="HAMAP-Rule" id="MF_03035"/>
    </source>
</evidence>
<dbReference type="GO" id="GO:0005849">
    <property type="term" value="C:mRNA cleavage factor complex"/>
    <property type="evidence" value="ECO:0007669"/>
    <property type="project" value="UniProtKB-UniRule"/>
</dbReference>
<dbReference type="eggNOG" id="KOG2749">
    <property type="taxonomic scope" value="Eukaryota"/>
</dbReference>
<feature type="compositionally biased region" description="Polar residues" evidence="10">
    <location>
        <begin position="14"/>
        <end position="25"/>
    </location>
</feature>
<dbReference type="InterPro" id="IPR038238">
    <property type="entry name" value="Clp1_C_sf"/>
</dbReference>
<dbReference type="InterPro" id="IPR010655">
    <property type="entry name" value="Clp1_C"/>
</dbReference>
<dbReference type="Proteomes" id="UP000011761">
    <property type="component" value="Unassembled WGS sequence"/>
</dbReference>
<organism evidence="14 15">
    <name type="scientific">Baudoinia panamericana (strain UAMH 10762)</name>
    <name type="common">Angels' share fungus</name>
    <name type="synonym">Baudoinia compniacensis (strain UAMH 10762)</name>
    <dbReference type="NCBI Taxonomy" id="717646"/>
    <lineage>
        <taxon>Eukaryota</taxon>
        <taxon>Fungi</taxon>
        <taxon>Dikarya</taxon>
        <taxon>Ascomycota</taxon>
        <taxon>Pezizomycotina</taxon>
        <taxon>Dothideomycetes</taxon>
        <taxon>Dothideomycetidae</taxon>
        <taxon>Mycosphaerellales</taxon>
        <taxon>Teratosphaeriaceae</taxon>
        <taxon>Baudoinia</taxon>
    </lineage>
</organism>
<dbReference type="FunFam" id="2.60.120.1030:FF:000001">
    <property type="entry name" value="Protein CLP1 homolog 5"/>
    <property type="match status" value="1"/>
</dbReference>
<evidence type="ECO:0000256" key="4">
    <source>
        <dbReference type="ARBA" id="ARBA00019824"/>
    </source>
</evidence>
<dbReference type="RefSeq" id="XP_007681300.1">
    <property type="nucleotide sequence ID" value="XM_007683110.1"/>
</dbReference>
<dbReference type="GO" id="GO:0031124">
    <property type="term" value="P:mRNA 3'-end processing"/>
    <property type="evidence" value="ECO:0007669"/>
    <property type="project" value="UniProtKB-UniRule"/>
</dbReference>
<feature type="binding site" evidence="9">
    <location>
        <position position="82"/>
    </location>
    <ligand>
        <name>ATP</name>
        <dbReference type="ChEBI" id="CHEBI:30616"/>
    </ligand>
</feature>
<feature type="region of interest" description="Disordered" evidence="10">
    <location>
        <begin position="1"/>
        <end position="35"/>
    </location>
</feature>
<evidence type="ECO:0000256" key="5">
    <source>
        <dbReference type="ARBA" id="ARBA00022664"/>
    </source>
</evidence>
<dbReference type="HOGENOM" id="CLU_018195_3_1_1"/>
<dbReference type="OMA" id="VQYVNCH"/>
<keyword evidence="6 9" id="KW-0547">Nucleotide-binding</keyword>
<reference evidence="14 15" key="1">
    <citation type="journal article" date="2012" name="PLoS Pathog.">
        <title>Diverse lifestyles and strategies of plant pathogenesis encoded in the genomes of eighteen Dothideomycetes fungi.</title>
        <authorList>
            <person name="Ohm R.A."/>
            <person name="Feau N."/>
            <person name="Henrissat B."/>
            <person name="Schoch C.L."/>
            <person name="Horwitz B.A."/>
            <person name="Barry K.W."/>
            <person name="Condon B.J."/>
            <person name="Copeland A.C."/>
            <person name="Dhillon B."/>
            <person name="Glaser F."/>
            <person name="Hesse C.N."/>
            <person name="Kosti I."/>
            <person name="LaButti K."/>
            <person name="Lindquist E.A."/>
            <person name="Lucas S."/>
            <person name="Salamov A.A."/>
            <person name="Bradshaw R.E."/>
            <person name="Ciuffetti L."/>
            <person name="Hamelin R.C."/>
            <person name="Kema G.H.J."/>
            <person name="Lawrence C."/>
            <person name="Scott J.A."/>
            <person name="Spatafora J.W."/>
            <person name="Turgeon B.G."/>
            <person name="de Wit P.J.G.M."/>
            <person name="Zhong S."/>
            <person name="Goodwin S.B."/>
            <person name="Grigoriev I.V."/>
        </authorList>
    </citation>
    <scope>NUCLEOTIDE SEQUENCE [LARGE SCALE GENOMIC DNA]</scope>
    <source>
        <strain evidence="14 15">UAMH 10762</strain>
    </source>
</reference>
<feature type="region of interest" description="Disordered" evidence="10">
    <location>
        <begin position="371"/>
        <end position="394"/>
    </location>
</feature>
<dbReference type="InterPro" id="IPR027417">
    <property type="entry name" value="P-loop_NTPase"/>
</dbReference>
<keyword evidence="7 9" id="KW-0067">ATP-binding</keyword>
<dbReference type="InterPro" id="IPR028606">
    <property type="entry name" value="Clp1"/>
</dbReference>
<dbReference type="GeneID" id="19111407"/>
<dbReference type="EMBL" id="KB445563">
    <property type="protein sequence ID" value="EMC91950.1"/>
    <property type="molecule type" value="Genomic_DNA"/>
</dbReference>
<dbReference type="Pfam" id="PF16573">
    <property type="entry name" value="CLP1_N"/>
    <property type="match status" value="1"/>
</dbReference>
<dbReference type="Gene3D" id="2.40.30.330">
    <property type="entry name" value="Pre-mRNA cleavage complex subunit Clp1, C-terminal domain"/>
    <property type="match status" value="1"/>
</dbReference>
<dbReference type="GO" id="GO:0005524">
    <property type="term" value="F:ATP binding"/>
    <property type="evidence" value="ECO:0007669"/>
    <property type="project" value="UniProtKB-UniRule"/>
</dbReference>
<protein>
    <recommendedName>
        <fullName evidence="4">Polynucleotide 5'-hydroxyl-kinase GRC3</fullName>
    </recommendedName>
    <alternativeName>
        <fullName evidence="3">Polynucleotide 5'-hydroxyl-kinase grc3</fullName>
    </alternativeName>
</protein>
<dbReference type="KEGG" id="bcom:BAUCODRAFT_311751"/>
<feature type="binding site" evidence="9">
    <location>
        <position position="43"/>
    </location>
    <ligand>
        <name>ATP</name>
        <dbReference type="ChEBI" id="CHEBI:30616"/>
    </ligand>
</feature>
<dbReference type="AlphaFoldDB" id="M2N046"/>
<evidence type="ECO:0000259" key="11">
    <source>
        <dbReference type="Pfam" id="PF06807"/>
    </source>
</evidence>
<evidence type="ECO:0000256" key="10">
    <source>
        <dbReference type="SAM" id="MobiDB-lite"/>
    </source>
</evidence>
<dbReference type="InterPro" id="IPR032319">
    <property type="entry name" value="CLP1_P"/>
</dbReference>
<evidence type="ECO:0000256" key="3">
    <source>
        <dbReference type="ARBA" id="ARBA00018706"/>
    </source>
</evidence>